<dbReference type="NCBIfam" id="TIGR00180">
    <property type="entry name" value="parB_part"/>
    <property type="match status" value="1"/>
</dbReference>
<name>A0A838BG18_9HYPH</name>
<dbReference type="Gene3D" id="1.10.10.2830">
    <property type="match status" value="1"/>
</dbReference>
<accession>A0A838BG18</accession>
<dbReference type="InterPro" id="IPR036086">
    <property type="entry name" value="ParB/Sulfiredoxin_sf"/>
</dbReference>
<dbReference type="GO" id="GO:0007059">
    <property type="term" value="P:chromosome segregation"/>
    <property type="evidence" value="ECO:0007669"/>
    <property type="project" value="TreeGrafter"/>
</dbReference>
<dbReference type="InterPro" id="IPR004437">
    <property type="entry name" value="ParB/RepB/Spo0J"/>
</dbReference>
<protein>
    <submittedName>
        <fullName evidence="4">Plasmid partitioning protein RepB</fullName>
    </submittedName>
</protein>
<evidence type="ECO:0000313" key="5">
    <source>
        <dbReference type="Proteomes" id="UP000558284"/>
    </source>
</evidence>
<gene>
    <name evidence="4" type="primary">repB</name>
    <name evidence="4" type="ORF">H0241_30055</name>
</gene>
<dbReference type="Pfam" id="PF07506">
    <property type="entry name" value="RepB"/>
    <property type="match status" value="1"/>
</dbReference>
<dbReference type="InterPro" id="IPR011111">
    <property type="entry name" value="Plasmid_RepB"/>
</dbReference>
<dbReference type="RefSeq" id="WP_181061394.1">
    <property type="nucleotide sequence ID" value="NZ_JACDTY010000023.1"/>
</dbReference>
<sequence>MSRKDSKGMFAAVLGQLGEENTEEGVSRRTSSPHLMKVAAGVRQMQERSDIADKLLKSGEQIIELDPDKIRPSSITDRYDDAYEISAIAEITESMRERGQIVPGLVRPVQGKDGEFQIVYGRRRLAAAKQLGIGFKAAVRELTDEQAVIFQGEENTAREDLSYIEKCAFALAQQEAGYKRDTICASLSTGKSHVSEMIKIASSVDKEILQSIGKAPGIGRGRWQEFSNRYSVDGSLAKAFIRKNKFREATSDERFIILLETLPLDHNAIKEPAGPAKPSKPKIALKSWAAPDKTVSVSLKDNGKTTMIAVGEAEGSRFAAFIAGQLDDLFEAFRKSTMKQGV</sequence>
<dbReference type="GO" id="GO:0003677">
    <property type="term" value="F:DNA binding"/>
    <property type="evidence" value="ECO:0007669"/>
    <property type="project" value="InterPro"/>
</dbReference>
<dbReference type="Pfam" id="PF02195">
    <property type="entry name" value="ParB_N"/>
    <property type="match status" value="1"/>
</dbReference>
<dbReference type="NCBIfam" id="TIGR03454">
    <property type="entry name" value="partition_RepB"/>
    <property type="match status" value="1"/>
</dbReference>
<proteinExistence type="inferred from homology"/>
<dbReference type="EMBL" id="JACDTY010000023">
    <property type="protein sequence ID" value="MBA1144454.1"/>
    <property type="molecule type" value="Genomic_DNA"/>
</dbReference>
<dbReference type="SUPFAM" id="SSF110849">
    <property type="entry name" value="ParB/Sulfiredoxin"/>
    <property type="match status" value="1"/>
</dbReference>
<evidence type="ECO:0000313" key="4">
    <source>
        <dbReference type="EMBL" id="MBA1144454.1"/>
    </source>
</evidence>
<dbReference type="InterPro" id="IPR037972">
    <property type="entry name" value="RepB_N"/>
</dbReference>
<dbReference type="SUPFAM" id="SSF109709">
    <property type="entry name" value="KorB DNA-binding domain-like"/>
    <property type="match status" value="1"/>
</dbReference>
<dbReference type="AlphaFoldDB" id="A0A838BG18"/>
<feature type="region of interest" description="Disordered" evidence="2">
    <location>
        <begin position="1"/>
        <end position="34"/>
    </location>
</feature>
<dbReference type="Gene3D" id="3.90.1530.30">
    <property type="match status" value="1"/>
</dbReference>
<dbReference type="PANTHER" id="PTHR33375:SF1">
    <property type="entry name" value="CHROMOSOME-PARTITIONING PROTEIN PARB-RELATED"/>
    <property type="match status" value="1"/>
</dbReference>
<dbReference type="SMART" id="SM00470">
    <property type="entry name" value="ParB"/>
    <property type="match status" value="1"/>
</dbReference>
<dbReference type="InterPro" id="IPR050336">
    <property type="entry name" value="Chromosome_partition/occlusion"/>
</dbReference>
<dbReference type="InterPro" id="IPR003115">
    <property type="entry name" value="ParB_N"/>
</dbReference>
<evidence type="ECO:0000259" key="3">
    <source>
        <dbReference type="SMART" id="SM00470"/>
    </source>
</evidence>
<evidence type="ECO:0000256" key="2">
    <source>
        <dbReference type="SAM" id="MobiDB-lite"/>
    </source>
</evidence>
<reference evidence="4 5" key="1">
    <citation type="submission" date="2020-07" db="EMBL/GenBank/DDBJ databases">
        <title>Definition of the novel symbiovar canariense within Mesorhizobium novociceri, a new species of genus Mesorhizobium nodulating Cicer canariense in the Caldera de Taburiente National Park (La Palma, Canary Islands).</title>
        <authorList>
            <person name="Leon-Barrios M."/>
            <person name="Perez-Yepez J."/>
            <person name="Flores-Felix J.D."/>
            <person name="Ramirez-Baena M.H."/>
            <person name="Pulido-Suarez L."/>
            <person name="Igual J.M."/>
            <person name="Velazquez E."/>
            <person name="Peix A."/>
        </authorList>
    </citation>
    <scope>NUCLEOTIDE SEQUENCE [LARGE SCALE GENOMIC DNA]</scope>
    <source>
        <strain evidence="4 5">CCANP35</strain>
    </source>
</reference>
<organism evidence="4 5">
    <name type="scientific">Mesorhizobium neociceri</name>
    <dbReference type="NCBI Taxonomy" id="1307853"/>
    <lineage>
        <taxon>Bacteria</taxon>
        <taxon>Pseudomonadati</taxon>
        <taxon>Pseudomonadota</taxon>
        <taxon>Alphaproteobacteria</taxon>
        <taxon>Hyphomicrobiales</taxon>
        <taxon>Phyllobacteriaceae</taxon>
        <taxon>Mesorhizobium</taxon>
    </lineage>
</organism>
<dbReference type="Proteomes" id="UP000558284">
    <property type="component" value="Unassembled WGS sequence"/>
</dbReference>
<dbReference type="GO" id="GO:0005694">
    <property type="term" value="C:chromosome"/>
    <property type="evidence" value="ECO:0007669"/>
    <property type="project" value="TreeGrafter"/>
</dbReference>
<evidence type="ECO:0000256" key="1">
    <source>
        <dbReference type="ARBA" id="ARBA00006295"/>
    </source>
</evidence>
<keyword evidence="5" id="KW-1185">Reference proteome</keyword>
<dbReference type="InterPro" id="IPR017819">
    <property type="entry name" value="Plasmid_partition_RepB"/>
</dbReference>
<dbReference type="CDD" id="cd16405">
    <property type="entry name" value="RepB_like_N"/>
    <property type="match status" value="1"/>
</dbReference>
<feature type="domain" description="ParB-like N-terminal" evidence="3">
    <location>
        <begin position="63"/>
        <end position="156"/>
    </location>
</feature>
<comment type="similarity">
    <text evidence="1">Belongs to the ParB family.</text>
</comment>
<dbReference type="PANTHER" id="PTHR33375">
    <property type="entry name" value="CHROMOSOME-PARTITIONING PROTEIN PARB-RELATED"/>
    <property type="match status" value="1"/>
</dbReference>
<comment type="caution">
    <text evidence="4">The sequence shown here is derived from an EMBL/GenBank/DDBJ whole genome shotgun (WGS) entry which is preliminary data.</text>
</comment>